<keyword evidence="1" id="KW-0812">Transmembrane</keyword>
<dbReference type="AlphaFoldDB" id="A0A9D1IM23"/>
<keyword evidence="1" id="KW-1133">Transmembrane helix</keyword>
<dbReference type="Proteomes" id="UP000824074">
    <property type="component" value="Unassembled WGS sequence"/>
</dbReference>
<feature type="transmembrane region" description="Helical" evidence="1">
    <location>
        <begin position="20"/>
        <end position="38"/>
    </location>
</feature>
<name>A0A9D1IM23_9FIRM</name>
<dbReference type="EMBL" id="DVMT01000008">
    <property type="protein sequence ID" value="HIU39782.1"/>
    <property type="molecule type" value="Genomic_DNA"/>
</dbReference>
<protein>
    <submittedName>
        <fullName evidence="2">Uncharacterized protein</fullName>
    </submittedName>
</protein>
<sequence length="134" mass="15664">MMNEKENINKDKIKFLNLQLIATTGFIIALIISFFLTLDKRLSLQGEKRIFNEKEAQNLALFQTILVFIIAVCFLYVNYKQYKLAKKTKDTSEEDLLLQIETSIFAIISAIIGLYIIFKNYRNRNLTIPETELF</sequence>
<comment type="caution">
    <text evidence="2">The sequence shown here is derived from an EMBL/GenBank/DDBJ whole genome shotgun (WGS) entry which is preliminary data.</text>
</comment>
<keyword evidence="1" id="KW-0472">Membrane</keyword>
<evidence type="ECO:0000313" key="3">
    <source>
        <dbReference type="Proteomes" id="UP000824074"/>
    </source>
</evidence>
<accession>A0A9D1IM23</accession>
<evidence type="ECO:0000313" key="2">
    <source>
        <dbReference type="EMBL" id="HIU39782.1"/>
    </source>
</evidence>
<reference evidence="2" key="1">
    <citation type="submission" date="2020-10" db="EMBL/GenBank/DDBJ databases">
        <authorList>
            <person name="Gilroy R."/>
        </authorList>
    </citation>
    <scope>NUCLEOTIDE SEQUENCE</scope>
    <source>
        <strain evidence="2">CHK193-30670</strain>
    </source>
</reference>
<proteinExistence type="predicted"/>
<evidence type="ECO:0000256" key="1">
    <source>
        <dbReference type="SAM" id="Phobius"/>
    </source>
</evidence>
<organism evidence="2 3">
    <name type="scientific">Candidatus Aphodocola excrementigallinarum</name>
    <dbReference type="NCBI Taxonomy" id="2840670"/>
    <lineage>
        <taxon>Bacteria</taxon>
        <taxon>Bacillati</taxon>
        <taxon>Bacillota</taxon>
        <taxon>Bacilli</taxon>
        <taxon>Candidatus Aphodocola</taxon>
    </lineage>
</organism>
<feature type="transmembrane region" description="Helical" evidence="1">
    <location>
        <begin position="59"/>
        <end position="77"/>
    </location>
</feature>
<gene>
    <name evidence="2" type="ORF">IAB68_00570</name>
</gene>
<reference evidence="2" key="2">
    <citation type="journal article" date="2021" name="PeerJ">
        <title>Extensive microbial diversity within the chicken gut microbiome revealed by metagenomics and culture.</title>
        <authorList>
            <person name="Gilroy R."/>
            <person name="Ravi A."/>
            <person name="Getino M."/>
            <person name="Pursley I."/>
            <person name="Horton D.L."/>
            <person name="Alikhan N.F."/>
            <person name="Baker D."/>
            <person name="Gharbi K."/>
            <person name="Hall N."/>
            <person name="Watson M."/>
            <person name="Adriaenssens E.M."/>
            <person name="Foster-Nyarko E."/>
            <person name="Jarju S."/>
            <person name="Secka A."/>
            <person name="Antonio M."/>
            <person name="Oren A."/>
            <person name="Chaudhuri R.R."/>
            <person name="La Ragione R."/>
            <person name="Hildebrand F."/>
            <person name="Pallen M.J."/>
        </authorList>
    </citation>
    <scope>NUCLEOTIDE SEQUENCE</scope>
    <source>
        <strain evidence="2">CHK193-30670</strain>
    </source>
</reference>
<feature type="transmembrane region" description="Helical" evidence="1">
    <location>
        <begin position="97"/>
        <end position="118"/>
    </location>
</feature>